<evidence type="ECO:0000256" key="6">
    <source>
        <dbReference type="ARBA" id="ARBA00023229"/>
    </source>
</evidence>
<dbReference type="PROSITE" id="PS00444">
    <property type="entry name" value="POLYPRENYL_SYNTHASE_2"/>
    <property type="match status" value="1"/>
</dbReference>
<dbReference type="EMBL" id="JAANYQ010000002">
    <property type="protein sequence ID" value="KAF4126198.1"/>
    <property type="molecule type" value="Genomic_DNA"/>
</dbReference>
<dbReference type="PROSITE" id="PS00723">
    <property type="entry name" value="POLYPRENYL_SYNTHASE_1"/>
    <property type="match status" value="1"/>
</dbReference>
<evidence type="ECO:0000256" key="4">
    <source>
        <dbReference type="ARBA" id="ARBA00022723"/>
    </source>
</evidence>
<dbReference type="GO" id="GO:0004659">
    <property type="term" value="F:prenyltransferase activity"/>
    <property type="evidence" value="ECO:0007669"/>
    <property type="project" value="InterPro"/>
</dbReference>
<dbReference type="SFLD" id="SFLDS00005">
    <property type="entry name" value="Isoprenoid_Synthase_Type_I"/>
    <property type="match status" value="1"/>
</dbReference>
<evidence type="ECO:0000313" key="8">
    <source>
        <dbReference type="EMBL" id="KAF4126198.1"/>
    </source>
</evidence>
<dbReference type="PANTHER" id="PTHR12001">
    <property type="entry name" value="GERANYLGERANYL PYROPHOSPHATE SYNTHASE"/>
    <property type="match status" value="1"/>
</dbReference>
<evidence type="ECO:0000256" key="3">
    <source>
        <dbReference type="ARBA" id="ARBA00022679"/>
    </source>
</evidence>
<name>A0A9P5D3H7_9HYPO</name>
<dbReference type="RefSeq" id="XP_035324850.1">
    <property type="nucleotide sequence ID" value="XM_035463426.1"/>
</dbReference>
<evidence type="ECO:0000256" key="1">
    <source>
        <dbReference type="ARBA" id="ARBA00001946"/>
    </source>
</evidence>
<keyword evidence="3 7" id="KW-0808">Transferase</keyword>
<dbReference type="GO" id="GO:0046872">
    <property type="term" value="F:metal ion binding"/>
    <property type="evidence" value="ECO:0007669"/>
    <property type="project" value="UniProtKB-KW"/>
</dbReference>
<dbReference type="InterPro" id="IPR008949">
    <property type="entry name" value="Isoprenoid_synthase_dom_sf"/>
</dbReference>
<dbReference type="GO" id="GO:0008299">
    <property type="term" value="P:isoprenoid biosynthetic process"/>
    <property type="evidence" value="ECO:0007669"/>
    <property type="project" value="UniProtKB-KW"/>
</dbReference>
<comment type="cofactor">
    <cofactor evidence="1">
        <name>Mg(2+)</name>
        <dbReference type="ChEBI" id="CHEBI:18420"/>
    </cofactor>
</comment>
<keyword evidence="6" id="KW-0414">Isoprene biosynthesis</keyword>
<dbReference type="Proteomes" id="UP000749293">
    <property type="component" value="Unassembled WGS sequence"/>
</dbReference>
<dbReference type="Gene3D" id="1.10.600.10">
    <property type="entry name" value="Farnesyl Diphosphate Synthase"/>
    <property type="match status" value="1"/>
</dbReference>
<dbReference type="GO" id="GO:0046165">
    <property type="term" value="P:alcohol biosynthetic process"/>
    <property type="evidence" value="ECO:0007669"/>
    <property type="project" value="UniProtKB-ARBA"/>
</dbReference>
<dbReference type="AlphaFoldDB" id="A0A9P5D3H7"/>
<keyword evidence="4" id="KW-0479">Metal-binding</keyword>
<protein>
    <submittedName>
        <fullName evidence="8">Hexaprenyl-diphosphate synthase</fullName>
    </submittedName>
</protein>
<evidence type="ECO:0000256" key="2">
    <source>
        <dbReference type="ARBA" id="ARBA00006706"/>
    </source>
</evidence>
<dbReference type="PANTHER" id="PTHR12001:SF69">
    <property type="entry name" value="ALL TRANS-POLYPRENYL-DIPHOSPHATE SYNTHASE PDSS1"/>
    <property type="match status" value="1"/>
</dbReference>
<dbReference type="InterPro" id="IPR000092">
    <property type="entry name" value="Polyprenyl_synt"/>
</dbReference>
<dbReference type="OrthoDB" id="9927103at2759"/>
<keyword evidence="5" id="KW-0460">Magnesium</keyword>
<dbReference type="GeneID" id="55967674"/>
<evidence type="ECO:0000256" key="5">
    <source>
        <dbReference type="ARBA" id="ARBA00022842"/>
    </source>
</evidence>
<dbReference type="SUPFAM" id="SSF48576">
    <property type="entry name" value="Terpenoid synthases"/>
    <property type="match status" value="1"/>
</dbReference>
<dbReference type="GO" id="GO:0006744">
    <property type="term" value="P:ubiquinone biosynthetic process"/>
    <property type="evidence" value="ECO:0007669"/>
    <property type="project" value="TreeGrafter"/>
</dbReference>
<organism evidence="8 9">
    <name type="scientific">Geosmithia morbida</name>
    <dbReference type="NCBI Taxonomy" id="1094350"/>
    <lineage>
        <taxon>Eukaryota</taxon>
        <taxon>Fungi</taxon>
        <taxon>Dikarya</taxon>
        <taxon>Ascomycota</taxon>
        <taxon>Pezizomycotina</taxon>
        <taxon>Sordariomycetes</taxon>
        <taxon>Hypocreomycetidae</taxon>
        <taxon>Hypocreales</taxon>
        <taxon>Bionectriaceae</taxon>
        <taxon>Geosmithia</taxon>
    </lineage>
</organism>
<dbReference type="GO" id="GO:0043386">
    <property type="term" value="P:mycotoxin biosynthetic process"/>
    <property type="evidence" value="ECO:0007669"/>
    <property type="project" value="UniProtKB-ARBA"/>
</dbReference>
<reference evidence="8" key="1">
    <citation type="submission" date="2020-03" db="EMBL/GenBank/DDBJ databases">
        <title>Site-based positive gene gene selection in Geosmithia morbida across the United States reveals a broad range of putative effectors and factors for local host and environmental adapation.</title>
        <authorList>
            <person name="Onufrak A."/>
            <person name="Murdoch R.W."/>
            <person name="Gazis R."/>
            <person name="Huff M."/>
            <person name="Staton M."/>
            <person name="Klingeman W."/>
            <person name="Hadziabdic D."/>
        </authorList>
    </citation>
    <scope>NUCLEOTIDE SEQUENCE</scope>
    <source>
        <strain evidence="8">1262</strain>
    </source>
</reference>
<proteinExistence type="inferred from homology"/>
<comment type="similarity">
    <text evidence="2 7">Belongs to the FPP/GGPP synthase family.</text>
</comment>
<keyword evidence="9" id="KW-1185">Reference proteome</keyword>
<dbReference type="CDD" id="cd00685">
    <property type="entry name" value="Trans_IPPS_HT"/>
    <property type="match status" value="1"/>
</dbReference>
<gene>
    <name evidence="8" type="ORF">GMORB2_1444</name>
</gene>
<sequence>MTSAGASRMASQCQWCRHPVLAASISSSPRGLRRAIHYSHRRDSAWAAAVQVASNMVGNAVKTATKDHGGMTIDPLRAVAKEMKSLTGDIRKLLGSGHPSLDRVAKYYTQAEGKHVRPLIVLLMSRATHLCPRASDSSSFSQHPSMRTIDTSISPAKILSDVNPDAVASSSPFVIQKQQAQEMAEEGHPDILPSQRRLAEVTELIHTASLLHDDVIDHSVSRRGSPSANLEFGNKMAVLAGDFLLGRASVALARLRNAEVVELLATVIANLVEGEFMQLKNTERDERSPKWSEDTLRYYLQKTYLKTASLISKSCRSAALLGGSDAVTVEAAYSYGRNLGLAFQLVDDMLDYTRSDADLGKPAGADLELGLATAPLLFAWKQEPELGALVGRKFEREGDVERARQLVLQSDGVEQTRALAQEYSEKAMAAIADFPQSEAKDGLMEMAYKTIQRQK</sequence>
<dbReference type="GO" id="GO:1990234">
    <property type="term" value="C:transferase complex"/>
    <property type="evidence" value="ECO:0007669"/>
    <property type="project" value="TreeGrafter"/>
</dbReference>
<evidence type="ECO:0000256" key="7">
    <source>
        <dbReference type="RuleBase" id="RU004466"/>
    </source>
</evidence>
<evidence type="ECO:0000313" key="9">
    <source>
        <dbReference type="Proteomes" id="UP000749293"/>
    </source>
</evidence>
<dbReference type="Pfam" id="PF00348">
    <property type="entry name" value="polyprenyl_synt"/>
    <property type="match status" value="1"/>
</dbReference>
<comment type="caution">
    <text evidence="8">The sequence shown here is derived from an EMBL/GenBank/DDBJ whole genome shotgun (WGS) entry which is preliminary data.</text>
</comment>
<accession>A0A9P5D3H7</accession>
<dbReference type="InterPro" id="IPR033749">
    <property type="entry name" value="Polyprenyl_synt_CS"/>
</dbReference>